<organism evidence="1 2">
    <name type="scientific">Roseimaritima ulvae</name>
    <dbReference type="NCBI Taxonomy" id="980254"/>
    <lineage>
        <taxon>Bacteria</taxon>
        <taxon>Pseudomonadati</taxon>
        <taxon>Planctomycetota</taxon>
        <taxon>Planctomycetia</taxon>
        <taxon>Pirellulales</taxon>
        <taxon>Pirellulaceae</taxon>
        <taxon>Roseimaritima</taxon>
    </lineage>
</organism>
<dbReference type="EMBL" id="CP042914">
    <property type="protein sequence ID" value="QEG40402.1"/>
    <property type="molecule type" value="Genomic_DNA"/>
</dbReference>
<keyword evidence="2" id="KW-1185">Reference proteome</keyword>
<proteinExistence type="predicted"/>
<evidence type="ECO:0000313" key="2">
    <source>
        <dbReference type="Proteomes" id="UP000325286"/>
    </source>
</evidence>
<accession>A0A5B9QR33</accession>
<name>A0A5B9QR33_9BACT</name>
<reference evidence="1 2" key="1">
    <citation type="submission" date="2019-08" db="EMBL/GenBank/DDBJ databases">
        <title>Deep-cultivation of Planctomycetes and their phenomic and genomic characterization uncovers novel biology.</title>
        <authorList>
            <person name="Wiegand S."/>
            <person name="Jogler M."/>
            <person name="Boedeker C."/>
            <person name="Pinto D."/>
            <person name="Vollmers J."/>
            <person name="Rivas-Marin E."/>
            <person name="Kohn T."/>
            <person name="Peeters S.H."/>
            <person name="Heuer A."/>
            <person name="Rast P."/>
            <person name="Oberbeckmann S."/>
            <person name="Bunk B."/>
            <person name="Jeske O."/>
            <person name="Meyerdierks A."/>
            <person name="Storesund J.E."/>
            <person name="Kallscheuer N."/>
            <person name="Luecker S."/>
            <person name="Lage O.M."/>
            <person name="Pohl T."/>
            <person name="Merkel B.J."/>
            <person name="Hornburger P."/>
            <person name="Mueller R.-W."/>
            <person name="Bruemmer F."/>
            <person name="Labrenz M."/>
            <person name="Spormann A.M."/>
            <person name="Op den Camp H."/>
            <person name="Overmann J."/>
            <person name="Amann R."/>
            <person name="Jetten M.S.M."/>
            <person name="Mascher T."/>
            <person name="Medema M.H."/>
            <person name="Devos D.P."/>
            <person name="Kaster A.-K."/>
            <person name="Ovreas L."/>
            <person name="Rohde M."/>
            <person name="Galperin M.Y."/>
            <person name="Jogler C."/>
        </authorList>
    </citation>
    <scope>NUCLEOTIDE SEQUENCE [LARGE SCALE GENOMIC DNA]</scope>
    <source>
        <strain evidence="1 2">UC8</strain>
    </source>
</reference>
<evidence type="ECO:0000313" key="1">
    <source>
        <dbReference type="EMBL" id="QEG40402.1"/>
    </source>
</evidence>
<sequence length="70" mass="7727">MPNNPDGDLSSDTLELLLEQDMGAHDAMMQEHRGNSESAHNIVRHSGARKFNQEDPIEAAAAEMILQKNV</sequence>
<dbReference type="RefSeq" id="WP_068130853.1">
    <property type="nucleotide sequence ID" value="NZ_CP042914.1"/>
</dbReference>
<protein>
    <submittedName>
        <fullName evidence="1">Uncharacterized protein</fullName>
    </submittedName>
</protein>
<dbReference type="KEGG" id="rul:UC8_24140"/>
<dbReference type="Proteomes" id="UP000325286">
    <property type="component" value="Chromosome"/>
</dbReference>
<dbReference type="AlphaFoldDB" id="A0A5B9QR33"/>
<gene>
    <name evidence="1" type="ORF">UC8_24140</name>
</gene>